<dbReference type="Pfam" id="PF12306">
    <property type="entry name" value="PixA"/>
    <property type="match status" value="1"/>
</dbReference>
<dbReference type="Proteomes" id="UP000281192">
    <property type="component" value="Chromosome"/>
</dbReference>
<dbReference type="KEGG" id="cfh:C1707_23850"/>
<dbReference type="EMBL" id="PJRQ01000029">
    <property type="protein sequence ID" value="PLR13369.1"/>
    <property type="molecule type" value="Genomic_DNA"/>
</dbReference>
<dbReference type="InterPro" id="IPR038712">
    <property type="entry name" value="PixA-like_sf"/>
</dbReference>
<accession>A0A2N5CSD8</accession>
<evidence type="ECO:0000313" key="4">
    <source>
        <dbReference type="Proteomes" id="UP000281192"/>
    </source>
</evidence>
<name>A0A2N5CSD8_9CAUL</name>
<evidence type="ECO:0000313" key="1">
    <source>
        <dbReference type="EMBL" id="AYV49043.1"/>
    </source>
</evidence>
<organism evidence="2 3">
    <name type="scientific">Caulobacter flavus</name>
    <dbReference type="NCBI Taxonomy" id="1679497"/>
    <lineage>
        <taxon>Bacteria</taxon>
        <taxon>Pseudomonadati</taxon>
        <taxon>Pseudomonadota</taxon>
        <taxon>Alphaproteobacteria</taxon>
        <taxon>Caulobacterales</taxon>
        <taxon>Caulobacteraceae</taxon>
        <taxon>Caulobacter</taxon>
    </lineage>
</organism>
<dbReference type="Proteomes" id="UP000234483">
    <property type="component" value="Unassembled WGS sequence"/>
</dbReference>
<dbReference type="RefSeq" id="WP_058346533.1">
    <property type="nucleotide sequence ID" value="NZ_CP026100.1"/>
</dbReference>
<evidence type="ECO:0000313" key="3">
    <source>
        <dbReference type="Proteomes" id="UP000234483"/>
    </source>
</evidence>
<reference evidence="1 4" key="2">
    <citation type="submission" date="2018-01" db="EMBL/GenBank/DDBJ databases">
        <title>Complete genome sequence of Caulobacter flavus RHGG3.</title>
        <authorList>
            <person name="Yang E."/>
        </authorList>
    </citation>
    <scope>NUCLEOTIDE SEQUENCE [LARGE SCALE GENOMIC DNA]</scope>
    <source>
        <strain evidence="1 4">RHGG3</strain>
    </source>
</reference>
<dbReference type="AlphaFoldDB" id="A0A2N5CSD8"/>
<dbReference type="InterPro" id="IPR021087">
    <property type="entry name" value="Uncharacterised_PixA/AidA"/>
</dbReference>
<evidence type="ECO:0000313" key="2">
    <source>
        <dbReference type="EMBL" id="PLR13369.1"/>
    </source>
</evidence>
<protein>
    <recommendedName>
        <fullName evidence="5">Inclusion body protein</fullName>
    </recommendedName>
</protein>
<gene>
    <name evidence="1" type="ORF">C1707_23850</name>
    <name evidence="2" type="ORF">CFHF_14395</name>
</gene>
<dbReference type="OrthoDB" id="8705346at2"/>
<proteinExistence type="predicted"/>
<evidence type="ECO:0008006" key="5">
    <source>
        <dbReference type="Google" id="ProtNLM"/>
    </source>
</evidence>
<sequence length="174" mass="18469">MSEIIDIEIVVDTANLLASINNPSQNPSAPTPIGHNYAYMVAPNEFVRSGQASGDLSISADVGDTVRWRMVSQSGNTSYSANLQNIVIFSGTQVTSTTGGKLLNVETPVPGTTPGNITLPPTFSATPQYDFYLTADIVQAGTGNYNVSFAVLQYHSGSLQVLGYFVWDPTITAS</sequence>
<dbReference type="EMBL" id="CP026100">
    <property type="protein sequence ID" value="AYV49043.1"/>
    <property type="molecule type" value="Genomic_DNA"/>
</dbReference>
<reference evidence="2 3" key="1">
    <citation type="submission" date="2017-12" db="EMBL/GenBank/DDBJ databases">
        <title>The genome sequence of Caulobacter flavus CGMCC1 15093.</title>
        <authorList>
            <person name="Gao J."/>
            <person name="Mao X."/>
            <person name="Sun J."/>
        </authorList>
    </citation>
    <scope>NUCLEOTIDE SEQUENCE [LARGE SCALE GENOMIC DNA]</scope>
    <source>
        <strain evidence="2 3">CGMCC1 15093</strain>
    </source>
</reference>
<dbReference type="Gene3D" id="2.60.40.3910">
    <property type="entry name" value="Inclusion body protein"/>
    <property type="match status" value="1"/>
</dbReference>
<keyword evidence="4" id="KW-1185">Reference proteome</keyword>